<protein>
    <recommendedName>
        <fullName evidence="2">deoxyribose-phosphate aldolase</fullName>
        <ecNumber evidence="2">4.1.2.4</ecNumber>
    </recommendedName>
    <alternativeName>
        <fullName evidence="6">2-deoxy-D-ribose 5-phosphate aldolase</fullName>
    </alternativeName>
</protein>
<dbReference type="HAMAP" id="MF_00114">
    <property type="entry name" value="DeoC_type1"/>
    <property type="match status" value="1"/>
</dbReference>
<dbReference type="SMART" id="SM01133">
    <property type="entry name" value="DeoC"/>
    <property type="match status" value="1"/>
</dbReference>
<keyword evidence="10" id="KW-1185">Reference proteome</keyword>
<evidence type="ECO:0000313" key="9">
    <source>
        <dbReference type="EMBL" id="KAF7370080.1"/>
    </source>
</evidence>
<evidence type="ECO:0000256" key="8">
    <source>
        <dbReference type="PIRSR" id="PIRSR001357-50"/>
    </source>
</evidence>
<dbReference type="FunFam" id="3.20.20.70:FF:000044">
    <property type="entry name" value="Deoxyribose-phosphate aldolase"/>
    <property type="match status" value="1"/>
</dbReference>
<dbReference type="InterPro" id="IPR002915">
    <property type="entry name" value="DeoC/FbaB/LacD_aldolase"/>
</dbReference>
<dbReference type="GO" id="GO:0009264">
    <property type="term" value="P:deoxyribonucleotide catabolic process"/>
    <property type="evidence" value="ECO:0007669"/>
    <property type="project" value="InterPro"/>
</dbReference>
<dbReference type="GO" id="GO:0005737">
    <property type="term" value="C:cytoplasm"/>
    <property type="evidence" value="ECO:0007669"/>
    <property type="project" value="InterPro"/>
</dbReference>
<dbReference type="EC" id="4.1.2.4" evidence="2"/>
<sequence>MNLSNDQWSPLVKAKIAEVLGDSSLDAPTSEFSSISAPDSKFALAIDHTLLKPDATSSQIDELCDQAIRYKFKSCCVNGANVKQVSRRLEGSGTMTCAVIGFPLGAGTTAAKAFEAKDAVTSGAKEIDMVVNIGALKTGNYALVYSDIHAVVEAASTTVKVILETVFLSDEEKIAGSFLAAEAGASFVKTCTGFSGGGATAADVLLMRKSVVYKGGVKVKASAGIRSFEKCLEMFKAGAERIGTSSGAAIMESAEVATGTY</sequence>
<dbReference type="PANTHER" id="PTHR10889:SF1">
    <property type="entry name" value="DEOXYRIBOSE-PHOSPHATE ALDOLASE"/>
    <property type="match status" value="1"/>
</dbReference>
<name>A0A8H6YZU6_9AGAR</name>
<dbReference type="GO" id="GO:0046386">
    <property type="term" value="P:deoxyribose phosphate catabolic process"/>
    <property type="evidence" value="ECO:0007669"/>
    <property type="project" value="UniProtKB-UniPathway"/>
</dbReference>
<dbReference type="GO" id="GO:0016052">
    <property type="term" value="P:carbohydrate catabolic process"/>
    <property type="evidence" value="ECO:0007669"/>
    <property type="project" value="TreeGrafter"/>
</dbReference>
<dbReference type="Gene3D" id="3.20.20.70">
    <property type="entry name" value="Aldolase class I"/>
    <property type="match status" value="1"/>
</dbReference>
<evidence type="ECO:0000256" key="5">
    <source>
        <dbReference type="ARBA" id="ARBA00023270"/>
    </source>
</evidence>
<feature type="active site" description="Schiff-base intermediate with acetaldehyde" evidence="8">
    <location>
        <position position="189"/>
    </location>
</feature>
<gene>
    <name evidence="9" type="ORF">MSAN_00638000</name>
</gene>
<dbReference type="SUPFAM" id="SSF51569">
    <property type="entry name" value="Aldolase"/>
    <property type="match status" value="1"/>
</dbReference>
<evidence type="ECO:0000313" key="10">
    <source>
        <dbReference type="Proteomes" id="UP000623467"/>
    </source>
</evidence>
<keyword evidence="5 8" id="KW-0704">Schiff base</keyword>
<evidence type="ECO:0000256" key="3">
    <source>
        <dbReference type="ARBA" id="ARBA00022490"/>
    </source>
</evidence>
<accession>A0A8H6YZU6</accession>
<dbReference type="CDD" id="cd00959">
    <property type="entry name" value="DeoC"/>
    <property type="match status" value="1"/>
</dbReference>
<dbReference type="InterPro" id="IPR011343">
    <property type="entry name" value="DeoC"/>
</dbReference>
<organism evidence="9 10">
    <name type="scientific">Mycena sanguinolenta</name>
    <dbReference type="NCBI Taxonomy" id="230812"/>
    <lineage>
        <taxon>Eukaryota</taxon>
        <taxon>Fungi</taxon>
        <taxon>Dikarya</taxon>
        <taxon>Basidiomycota</taxon>
        <taxon>Agaricomycotina</taxon>
        <taxon>Agaricomycetes</taxon>
        <taxon>Agaricomycetidae</taxon>
        <taxon>Agaricales</taxon>
        <taxon>Marasmiineae</taxon>
        <taxon>Mycenaceae</taxon>
        <taxon>Mycena</taxon>
    </lineage>
</organism>
<dbReference type="Proteomes" id="UP000623467">
    <property type="component" value="Unassembled WGS sequence"/>
</dbReference>
<proteinExistence type="inferred from homology"/>
<keyword evidence="4" id="KW-0456">Lyase</keyword>
<dbReference type="InterPro" id="IPR013785">
    <property type="entry name" value="Aldolase_TIM"/>
</dbReference>
<keyword evidence="3" id="KW-0963">Cytoplasm</keyword>
<evidence type="ECO:0000256" key="1">
    <source>
        <dbReference type="ARBA" id="ARBA00010936"/>
    </source>
</evidence>
<dbReference type="PIRSF" id="PIRSF001357">
    <property type="entry name" value="DeoC"/>
    <property type="match status" value="1"/>
</dbReference>
<dbReference type="Pfam" id="PF01791">
    <property type="entry name" value="DeoC"/>
    <property type="match status" value="1"/>
</dbReference>
<dbReference type="EMBL" id="JACAZH010000004">
    <property type="protein sequence ID" value="KAF7370080.1"/>
    <property type="molecule type" value="Genomic_DNA"/>
</dbReference>
<dbReference type="GO" id="GO:0004139">
    <property type="term" value="F:deoxyribose-phosphate aldolase activity"/>
    <property type="evidence" value="ECO:0007669"/>
    <property type="project" value="UniProtKB-EC"/>
</dbReference>
<comment type="caution">
    <text evidence="9">The sequence shown here is derived from an EMBL/GenBank/DDBJ whole genome shotgun (WGS) entry which is preliminary data.</text>
</comment>
<comment type="similarity">
    <text evidence="1">Belongs to the DeoC/FbaB aldolase family. DeoC type 1 subfamily.</text>
</comment>
<evidence type="ECO:0000256" key="2">
    <source>
        <dbReference type="ARBA" id="ARBA00012515"/>
    </source>
</evidence>
<dbReference type="InterPro" id="IPR028581">
    <property type="entry name" value="DeoC_typeI"/>
</dbReference>
<dbReference type="UniPathway" id="UPA00002">
    <property type="reaction ID" value="UER00468"/>
</dbReference>
<comment type="catalytic activity">
    <reaction evidence="7">
        <text>2-deoxy-D-ribose 5-phosphate = D-glyceraldehyde 3-phosphate + acetaldehyde</text>
        <dbReference type="Rhea" id="RHEA:12821"/>
        <dbReference type="ChEBI" id="CHEBI:15343"/>
        <dbReference type="ChEBI" id="CHEBI:59776"/>
        <dbReference type="ChEBI" id="CHEBI:62877"/>
        <dbReference type="EC" id="4.1.2.4"/>
    </reaction>
</comment>
<evidence type="ECO:0000256" key="4">
    <source>
        <dbReference type="ARBA" id="ARBA00023239"/>
    </source>
</evidence>
<evidence type="ECO:0000256" key="6">
    <source>
        <dbReference type="ARBA" id="ARBA00032755"/>
    </source>
</evidence>
<evidence type="ECO:0000256" key="7">
    <source>
        <dbReference type="ARBA" id="ARBA00048791"/>
    </source>
</evidence>
<dbReference type="OrthoDB" id="70823at2759"/>
<feature type="active site" description="Proton donor/acceptor" evidence="8">
    <location>
        <position position="220"/>
    </location>
</feature>
<dbReference type="NCBIfam" id="TIGR00126">
    <property type="entry name" value="deoC"/>
    <property type="match status" value="1"/>
</dbReference>
<dbReference type="AlphaFoldDB" id="A0A8H6YZU6"/>
<reference evidence="9" key="1">
    <citation type="submission" date="2020-05" db="EMBL/GenBank/DDBJ databases">
        <title>Mycena genomes resolve the evolution of fungal bioluminescence.</title>
        <authorList>
            <person name="Tsai I.J."/>
        </authorList>
    </citation>
    <scope>NUCLEOTIDE SEQUENCE</scope>
    <source>
        <strain evidence="9">160909Yilan</strain>
    </source>
</reference>
<dbReference type="PANTHER" id="PTHR10889">
    <property type="entry name" value="DEOXYRIBOSE-PHOSPHATE ALDOLASE"/>
    <property type="match status" value="1"/>
</dbReference>